<evidence type="ECO:0000313" key="2">
    <source>
        <dbReference type="Proteomes" id="UP000479710"/>
    </source>
</evidence>
<proteinExistence type="predicted"/>
<accession>A0A6G1DG99</accession>
<dbReference type="EMBL" id="SPHZ02000006">
    <property type="protein sequence ID" value="KAF0910773.1"/>
    <property type="molecule type" value="Genomic_DNA"/>
</dbReference>
<name>A0A6G1DG99_9ORYZ</name>
<gene>
    <name evidence="1" type="ORF">E2562_004751</name>
</gene>
<evidence type="ECO:0000313" key="1">
    <source>
        <dbReference type="EMBL" id="KAF0910773.1"/>
    </source>
</evidence>
<organism evidence="1 2">
    <name type="scientific">Oryza meyeriana var. granulata</name>
    <dbReference type="NCBI Taxonomy" id="110450"/>
    <lineage>
        <taxon>Eukaryota</taxon>
        <taxon>Viridiplantae</taxon>
        <taxon>Streptophyta</taxon>
        <taxon>Embryophyta</taxon>
        <taxon>Tracheophyta</taxon>
        <taxon>Spermatophyta</taxon>
        <taxon>Magnoliopsida</taxon>
        <taxon>Liliopsida</taxon>
        <taxon>Poales</taxon>
        <taxon>Poaceae</taxon>
        <taxon>BOP clade</taxon>
        <taxon>Oryzoideae</taxon>
        <taxon>Oryzeae</taxon>
        <taxon>Oryzinae</taxon>
        <taxon>Oryza</taxon>
        <taxon>Oryza meyeriana</taxon>
    </lineage>
</organism>
<dbReference type="Proteomes" id="UP000479710">
    <property type="component" value="Unassembled WGS sequence"/>
</dbReference>
<sequence>MLSMPPSGSNASEFSLQSKFAIGVNRQGRQGPDLGHYRPKTLLWNISELQYFNIAENKSEVED</sequence>
<reference evidence="1 2" key="1">
    <citation type="submission" date="2019-11" db="EMBL/GenBank/DDBJ databases">
        <title>Whole genome sequence of Oryza granulata.</title>
        <authorList>
            <person name="Li W."/>
        </authorList>
    </citation>
    <scope>NUCLEOTIDE SEQUENCE [LARGE SCALE GENOMIC DNA]</scope>
    <source>
        <strain evidence="2">cv. Menghai</strain>
        <tissue evidence="1">Leaf</tissue>
    </source>
</reference>
<protein>
    <submittedName>
        <fullName evidence="1">Uncharacterized protein</fullName>
    </submittedName>
</protein>
<dbReference type="AlphaFoldDB" id="A0A6G1DG99"/>
<keyword evidence="2" id="KW-1185">Reference proteome</keyword>
<comment type="caution">
    <text evidence="1">The sequence shown here is derived from an EMBL/GenBank/DDBJ whole genome shotgun (WGS) entry which is preliminary data.</text>
</comment>